<name>A0A0W0U0T4_9GAMM</name>
<dbReference type="RefSeq" id="WP_028386744.1">
    <property type="nucleotide sequence ID" value="NZ_CAAAHN010000028.1"/>
</dbReference>
<dbReference type="PATRIC" id="fig|45065.4.peg.887"/>
<gene>
    <name evidence="1" type="ORF">Lgee_0829</name>
</gene>
<comment type="caution">
    <text evidence="1">The sequence shown here is derived from an EMBL/GenBank/DDBJ whole genome shotgun (WGS) entry which is preliminary data.</text>
</comment>
<dbReference type="EMBL" id="LNYC01000027">
    <property type="protein sequence ID" value="KTD01560.1"/>
    <property type="molecule type" value="Genomic_DNA"/>
</dbReference>
<organism evidence="1 2">
    <name type="scientific">Legionella geestiana</name>
    <dbReference type="NCBI Taxonomy" id="45065"/>
    <lineage>
        <taxon>Bacteria</taxon>
        <taxon>Pseudomonadati</taxon>
        <taxon>Pseudomonadota</taxon>
        <taxon>Gammaproteobacteria</taxon>
        <taxon>Legionellales</taxon>
        <taxon>Legionellaceae</taxon>
        <taxon>Legionella</taxon>
    </lineage>
</organism>
<sequence length="140" mass="16109">MKPLKGSLINILVFILSIFFIINAACVACSTIQDNVLHISYEPSGMQLIYYSLSAPIFIALALALYHSQKRYTGRSQWIAFFPVLTGFSYAYFLEYVDSVIKFPDGNEFFYHGILTLSIMFFLVNFIFLVKEIRKIQHVL</sequence>
<proteinExistence type="predicted"/>
<dbReference type="OrthoDB" id="5643895at2"/>
<keyword evidence="2" id="KW-1185">Reference proteome</keyword>
<dbReference type="AlphaFoldDB" id="A0A0W0U0T4"/>
<protein>
    <submittedName>
        <fullName evidence="1">Uncharacterized protein</fullName>
    </submittedName>
</protein>
<evidence type="ECO:0000313" key="2">
    <source>
        <dbReference type="Proteomes" id="UP000054785"/>
    </source>
</evidence>
<reference evidence="1 2" key="1">
    <citation type="submission" date="2015-11" db="EMBL/GenBank/DDBJ databases">
        <title>Genomic analysis of 38 Legionella species identifies large and diverse effector repertoires.</title>
        <authorList>
            <person name="Burstein D."/>
            <person name="Amaro F."/>
            <person name="Zusman T."/>
            <person name="Lifshitz Z."/>
            <person name="Cohen O."/>
            <person name="Gilbert J.A."/>
            <person name="Pupko T."/>
            <person name="Shuman H.A."/>
            <person name="Segal G."/>
        </authorList>
    </citation>
    <scope>NUCLEOTIDE SEQUENCE [LARGE SCALE GENOMIC DNA]</scope>
    <source>
        <strain evidence="1 2">ATCC 49504</strain>
    </source>
</reference>
<dbReference type="Proteomes" id="UP000054785">
    <property type="component" value="Unassembled WGS sequence"/>
</dbReference>
<evidence type="ECO:0000313" key="1">
    <source>
        <dbReference type="EMBL" id="KTD01560.1"/>
    </source>
</evidence>
<accession>A0A0W0U0T4</accession>